<reference evidence="1" key="1">
    <citation type="submission" date="2020-08" db="EMBL/GenBank/DDBJ databases">
        <title>Multicomponent nature underlies the extraordinary mechanical properties of spider dragline silk.</title>
        <authorList>
            <person name="Kono N."/>
            <person name="Nakamura H."/>
            <person name="Mori M."/>
            <person name="Yoshida Y."/>
            <person name="Ohtoshi R."/>
            <person name="Malay A.D."/>
            <person name="Moran D.A.P."/>
            <person name="Tomita M."/>
            <person name="Numata K."/>
            <person name="Arakawa K."/>
        </authorList>
    </citation>
    <scope>NUCLEOTIDE SEQUENCE</scope>
</reference>
<accession>A0A8X6VA26</accession>
<dbReference type="GO" id="GO:0003676">
    <property type="term" value="F:nucleic acid binding"/>
    <property type="evidence" value="ECO:0007669"/>
    <property type="project" value="InterPro"/>
</dbReference>
<name>A0A8X6VA26_TRICX</name>
<dbReference type="Gene3D" id="3.30.420.10">
    <property type="entry name" value="Ribonuclease H-like superfamily/Ribonuclease H"/>
    <property type="match status" value="1"/>
</dbReference>
<dbReference type="AlphaFoldDB" id="A0A8X6VA26"/>
<organism evidence="1 2">
    <name type="scientific">Trichonephila clavipes</name>
    <name type="common">Golden silk orbweaver</name>
    <name type="synonym">Nephila clavipes</name>
    <dbReference type="NCBI Taxonomy" id="2585209"/>
    <lineage>
        <taxon>Eukaryota</taxon>
        <taxon>Metazoa</taxon>
        <taxon>Ecdysozoa</taxon>
        <taxon>Arthropoda</taxon>
        <taxon>Chelicerata</taxon>
        <taxon>Arachnida</taxon>
        <taxon>Araneae</taxon>
        <taxon>Araneomorphae</taxon>
        <taxon>Entelegynae</taxon>
        <taxon>Araneoidea</taxon>
        <taxon>Nephilidae</taxon>
        <taxon>Trichonephila</taxon>
    </lineage>
</organism>
<proteinExistence type="predicted"/>
<dbReference type="InterPro" id="IPR036397">
    <property type="entry name" value="RNaseH_sf"/>
</dbReference>
<protein>
    <submittedName>
        <fullName evidence="1">Uncharacterized protein</fullName>
    </submittedName>
</protein>
<evidence type="ECO:0000313" key="2">
    <source>
        <dbReference type="Proteomes" id="UP000887159"/>
    </source>
</evidence>
<gene>
    <name evidence="1" type="ORF">TNCV_1501271</name>
</gene>
<dbReference type="Proteomes" id="UP000887159">
    <property type="component" value="Unassembled WGS sequence"/>
</dbReference>
<evidence type="ECO:0000313" key="1">
    <source>
        <dbReference type="EMBL" id="GFX98549.1"/>
    </source>
</evidence>
<comment type="caution">
    <text evidence="1">The sequence shown here is derived from an EMBL/GenBank/DDBJ whole genome shotgun (WGS) entry which is preliminary data.</text>
</comment>
<sequence>MSWSPRIRIDHTLNSVRYISRVLRPVALSFIRTLLNRTLQQNRVRAHVAGIVHTFLDTENVRLLPWPARSPDLSPTAKSGLWLSSD</sequence>
<dbReference type="EMBL" id="BMAU01021203">
    <property type="protein sequence ID" value="GFX98549.1"/>
    <property type="molecule type" value="Genomic_DNA"/>
</dbReference>
<keyword evidence="2" id="KW-1185">Reference proteome</keyword>